<evidence type="ECO:0000313" key="2">
    <source>
        <dbReference type="Proteomes" id="UP000221384"/>
    </source>
</evidence>
<keyword evidence="2" id="KW-1185">Reference proteome</keyword>
<accession>A0ABX4LVH8</accession>
<protein>
    <submittedName>
        <fullName evidence="1">Uncharacterized protein</fullName>
    </submittedName>
</protein>
<comment type="caution">
    <text evidence="1">The sequence shown here is derived from an EMBL/GenBank/DDBJ whole genome shotgun (WGS) entry which is preliminary data.</text>
</comment>
<dbReference type="Proteomes" id="UP000221384">
    <property type="component" value="Unassembled WGS sequence"/>
</dbReference>
<sequence>MQTKIQKIKISVPGKYLEDKALPSVPVATMQSETSSYMVDLFYFAVECKEDKRAIKNILDNKGVSNE</sequence>
<organism evidence="1 2">
    <name type="scientific">Malaciobacter canalis</name>
    <dbReference type="NCBI Taxonomy" id="1912871"/>
    <lineage>
        <taxon>Bacteria</taxon>
        <taxon>Pseudomonadati</taxon>
        <taxon>Campylobacterota</taxon>
        <taxon>Epsilonproteobacteria</taxon>
        <taxon>Campylobacterales</taxon>
        <taxon>Arcobacteraceae</taxon>
        <taxon>Malaciobacter</taxon>
    </lineage>
</organism>
<dbReference type="EMBL" id="NWVW01000004">
    <property type="protein sequence ID" value="PHO10343.1"/>
    <property type="molecule type" value="Genomic_DNA"/>
</dbReference>
<evidence type="ECO:0000313" key="1">
    <source>
        <dbReference type="EMBL" id="PHO10343.1"/>
    </source>
</evidence>
<proteinExistence type="predicted"/>
<dbReference type="RefSeq" id="WP_099334025.1">
    <property type="nucleotide sequence ID" value="NZ_CP042812.1"/>
</dbReference>
<reference evidence="1 2" key="1">
    <citation type="submission" date="2017-09" db="EMBL/GenBank/DDBJ databases">
        <authorList>
            <person name="Perez-Cataluna A."/>
            <person name="Figueras M.J."/>
            <person name="Salas-Masso N."/>
        </authorList>
    </citation>
    <scope>NUCLEOTIDE SEQUENCE [LARGE SCALE GENOMIC DNA]</scope>
    <source>
        <strain evidence="1 2">F138-33</strain>
    </source>
</reference>
<gene>
    <name evidence="1" type="ORF">CPG37_04655</name>
</gene>
<name>A0ABX4LVH8_9BACT</name>